<feature type="domain" description="Phosphodiester glycosidase" evidence="1">
    <location>
        <begin position="95"/>
        <end position="252"/>
    </location>
</feature>
<dbReference type="Pfam" id="PF09992">
    <property type="entry name" value="NAGPA"/>
    <property type="match status" value="1"/>
</dbReference>
<dbReference type="Proteomes" id="UP000014411">
    <property type="component" value="Unassembled WGS sequence"/>
</dbReference>
<dbReference type="InterPro" id="IPR018711">
    <property type="entry name" value="NAGPA"/>
</dbReference>
<reference evidence="2 3" key="1">
    <citation type="journal article" date="2012" name="J. Bacteriol.">
        <title>Genome sequence of Rhizobium grahamii CCGE502, a broad-host-range symbiont with low nodulation competitiveness in Phaseolus vulgaris.</title>
        <authorList>
            <person name="Althabegoiti M.J."/>
            <person name="Lozano L."/>
            <person name="Torres-Tejerizo G."/>
            <person name="Ormeno-Orrillo E."/>
            <person name="Rogel M.A."/>
            <person name="Gonzalez V."/>
            <person name="Martinez-Romero E."/>
        </authorList>
    </citation>
    <scope>NUCLEOTIDE SEQUENCE [LARGE SCALE GENOMIC DNA]</scope>
    <source>
        <strain evidence="2 3">CCGE 502</strain>
    </source>
</reference>
<evidence type="ECO:0000313" key="3">
    <source>
        <dbReference type="Proteomes" id="UP000014411"/>
    </source>
</evidence>
<evidence type="ECO:0000259" key="1">
    <source>
        <dbReference type="Pfam" id="PF09992"/>
    </source>
</evidence>
<gene>
    <name evidence="2" type="ORF">RGCCGE502_25253</name>
</gene>
<comment type="caution">
    <text evidence="2">The sequence shown here is derived from an EMBL/GenBank/DDBJ whole genome shotgun (WGS) entry which is preliminary data.</text>
</comment>
<dbReference type="EMBL" id="AEYE02000031">
    <property type="protein sequence ID" value="EPE95255.1"/>
    <property type="molecule type" value="Genomic_DNA"/>
</dbReference>
<evidence type="ECO:0000313" key="2">
    <source>
        <dbReference type="EMBL" id="EPE95255.1"/>
    </source>
</evidence>
<name>S3HAM1_9HYPH</name>
<dbReference type="AlphaFoldDB" id="S3HAM1"/>
<dbReference type="eggNOG" id="COG3698">
    <property type="taxonomic scope" value="Bacteria"/>
</dbReference>
<protein>
    <recommendedName>
        <fullName evidence="1">Phosphodiester glycosidase domain-containing protein</fullName>
    </recommendedName>
</protein>
<keyword evidence="3" id="KW-1185">Reference proteome</keyword>
<dbReference type="STRING" id="990285.RGCCGE502_25253"/>
<dbReference type="HOGENOM" id="CLU_076045_0_1_5"/>
<accession>S3HAM1</accession>
<proteinExistence type="predicted"/>
<organism evidence="2 3">
    <name type="scientific">Rhizobium grahamii CCGE 502</name>
    <dbReference type="NCBI Taxonomy" id="990285"/>
    <lineage>
        <taxon>Bacteria</taxon>
        <taxon>Pseudomonadati</taxon>
        <taxon>Pseudomonadota</taxon>
        <taxon>Alphaproteobacteria</taxon>
        <taxon>Hyphomicrobiales</taxon>
        <taxon>Rhizobiaceae</taxon>
        <taxon>Rhizobium/Agrobacterium group</taxon>
        <taxon>Rhizobium</taxon>
    </lineage>
</organism>
<sequence>MIAGIGRTLSDLTGRAAMNFKQGMLAGAAMLCAAAFGGAAAAEPCVQDTFEDEAYIVCTVEKGSDHLRLFWKNEDGQPYRDFSGVAAATRKSGQNLVFAINAGMYLTDFSPIGLYIEDGKELRPASTARSDGPVDGPVPNFYKRPNGVFFINGTSAGILPTQEFLKRRPDVRIATQSGPMLVINNKLNPIFIVGSTDKTRRGGVGICGDDVVRFAISEDRVNFHDFARLFRDHLACRNALFLDGGRGVGLYSPALGRNDKSWHGGFGPMLGLVE</sequence>